<feature type="region of interest" description="Disordered" evidence="7">
    <location>
        <begin position="55"/>
        <end position="104"/>
    </location>
</feature>
<dbReference type="AlphaFoldDB" id="A0AAV8UP65"/>
<dbReference type="PROSITE" id="PS00344">
    <property type="entry name" value="GATA_ZN_FINGER_1"/>
    <property type="match status" value="1"/>
</dbReference>
<evidence type="ECO:0000256" key="7">
    <source>
        <dbReference type="SAM" id="MobiDB-lite"/>
    </source>
</evidence>
<dbReference type="CDD" id="cd00202">
    <property type="entry name" value="ZnF_GATA"/>
    <property type="match status" value="1"/>
</dbReference>
<keyword evidence="2 6" id="KW-0863">Zinc-finger</keyword>
<accession>A0AAV8UP65</accession>
<dbReference type="EMBL" id="JAMWBK010000008">
    <property type="protein sequence ID" value="KAJ8902888.1"/>
    <property type="molecule type" value="Genomic_DNA"/>
</dbReference>
<dbReference type="PROSITE" id="PS50114">
    <property type="entry name" value="GATA_ZN_FINGER_2"/>
    <property type="match status" value="1"/>
</dbReference>
<evidence type="ECO:0000259" key="8">
    <source>
        <dbReference type="PROSITE" id="PS50114"/>
    </source>
</evidence>
<keyword evidence="3" id="KW-0862">Zinc</keyword>
<reference evidence="9 10" key="1">
    <citation type="journal article" date="2023" name="Nat. Commun.">
        <title>Origin of minicircular mitochondrial genomes in red algae.</title>
        <authorList>
            <person name="Lee Y."/>
            <person name="Cho C.H."/>
            <person name="Lee Y.M."/>
            <person name="Park S.I."/>
            <person name="Yang J.H."/>
            <person name="West J.A."/>
            <person name="Bhattacharya D."/>
            <person name="Yoon H.S."/>
        </authorList>
    </citation>
    <scope>NUCLEOTIDE SEQUENCE [LARGE SCALE GENOMIC DNA]</scope>
    <source>
        <strain evidence="9 10">CCMP1338</strain>
        <tissue evidence="9">Whole cell</tissue>
    </source>
</reference>
<dbReference type="Pfam" id="PF00320">
    <property type="entry name" value="GATA"/>
    <property type="match status" value="1"/>
</dbReference>
<evidence type="ECO:0000256" key="2">
    <source>
        <dbReference type="ARBA" id="ARBA00022771"/>
    </source>
</evidence>
<dbReference type="GO" id="GO:0006355">
    <property type="term" value="P:regulation of DNA-templated transcription"/>
    <property type="evidence" value="ECO:0007669"/>
    <property type="project" value="InterPro"/>
</dbReference>
<evidence type="ECO:0000256" key="1">
    <source>
        <dbReference type="ARBA" id="ARBA00022723"/>
    </source>
</evidence>
<feature type="compositionally biased region" description="Polar residues" evidence="7">
    <location>
        <begin position="89"/>
        <end position="104"/>
    </location>
</feature>
<keyword evidence="1" id="KW-0479">Metal-binding</keyword>
<evidence type="ECO:0000256" key="5">
    <source>
        <dbReference type="ARBA" id="ARBA00023163"/>
    </source>
</evidence>
<dbReference type="SUPFAM" id="SSF57716">
    <property type="entry name" value="Glucocorticoid receptor-like (DNA-binding domain)"/>
    <property type="match status" value="1"/>
</dbReference>
<dbReference type="GO" id="GO:0043565">
    <property type="term" value="F:sequence-specific DNA binding"/>
    <property type="evidence" value="ECO:0007669"/>
    <property type="project" value="InterPro"/>
</dbReference>
<protein>
    <recommendedName>
        <fullName evidence="8">GATA-type domain-containing protein</fullName>
    </recommendedName>
</protein>
<evidence type="ECO:0000313" key="10">
    <source>
        <dbReference type="Proteomes" id="UP001157974"/>
    </source>
</evidence>
<keyword evidence="10" id="KW-1185">Reference proteome</keyword>
<dbReference type="PANTHER" id="PTHR47172">
    <property type="entry name" value="OS01G0976800 PROTEIN"/>
    <property type="match status" value="1"/>
</dbReference>
<comment type="caution">
    <text evidence="9">The sequence shown here is derived from an EMBL/GenBank/DDBJ whole genome shotgun (WGS) entry which is preliminary data.</text>
</comment>
<dbReference type="InterPro" id="IPR000679">
    <property type="entry name" value="Znf_GATA"/>
</dbReference>
<feature type="compositionally biased region" description="Basic and acidic residues" evidence="7">
    <location>
        <begin position="144"/>
        <end position="156"/>
    </location>
</feature>
<evidence type="ECO:0000256" key="3">
    <source>
        <dbReference type="ARBA" id="ARBA00022833"/>
    </source>
</evidence>
<gene>
    <name evidence="9" type="ORF">NDN08_006208</name>
</gene>
<feature type="region of interest" description="Disordered" evidence="7">
    <location>
        <begin position="117"/>
        <end position="156"/>
    </location>
</feature>
<sequence length="399" mass="43678">MRKTPPQVDRICKQCSAVETPLWRAGPAGPKTLCNACGVRWKKGKLVLNHDADGMRLPTVEGDKPAPVSRSPISKAKSPASGYKKRGGRQSQQNVAKQLPLTTATTDDSMAALEKHKDVPPTAARPGFWTSPASSPISKPDSPVQERDDDSTKTDEHDMDVTMELENAMDPFKLDDVDNAIERCGSDLFDEIEELKQKASTPPVDLLRTIPISPATSSVCPDSPPAHILTTSLLMENTPESLKTLRGAVYDPTKNISRSYKQCVMHLGQLCMNISAEDPKAYVRAFAMDSSLGLNPCGLSFAESERHHLVLQGFFRNEKAYANALSSFRATYSNPELLEYNTGAFVEMLVEDVARVLPALEGRTIKQTSRISSVHNGRNRSIPRGKLMGAMGAELRLCE</sequence>
<dbReference type="Gene3D" id="3.30.50.10">
    <property type="entry name" value="Erythroid Transcription Factor GATA-1, subunit A"/>
    <property type="match status" value="1"/>
</dbReference>
<dbReference type="GO" id="GO:0008270">
    <property type="term" value="F:zinc ion binding"/>
    <property type="evidence" value="ECO:0007669"/>
    <property type="project" value="UniProtKB-KW"/>
</dbReference>
<keyword evidence="4" id="KW-0805">Transcription regulation</keyword>
<dbReference type="PANTHER" id="PTHR47172:SF24">
    <property type="entry name" value="GATA ZINC FINGER DOMAIN-CONTAINING PROTEIN 14-RELATED"/>
    <property type="match status" value="1"/>
</dbReference>
<keyword evidence="5" id="KW-0804">Transcription</keyword>
<evidence type="ECO:0000256" key="4">
    <source>
        <dbReference type="ARBA" id="ARBA00023015"/>
    </source>
</evidence>
<dbReference type="Proteomes" id="UP001157974">
    <property type="component" value="Unassembled WGS sequence"/>
</dbReference>
<proteinExistence type="predicted"/>
<dbReference type="SMART" id="SM00401">
    <property type="entry name" value="ZnF_GATA"/>
    <property type="match status" value="1"/>
</dbReference>
<evidence type="ECO:0000256" key="6">
    <source>
        <dbReference type="PROSITE-ProRule" id="PRU00094"/>
    </source>
</evidence>
<dbReference type="InterPro" id="IPR013088">
    <property type="entry name" value="Znf_NHR/GATA"/>
</dbReference>
<organism evidence="9 10">
    <name type="scientific">Rhodosorus marinus</name>
    <dbReference type="NCBI Taxonomy" id="101924"/>
    <lineage>
        <taxon>Eukaryota</taxon>
        <taxon>Rhodophyta</taxon>
        <taxon>Stylonematophyceae</taxon>
        <taxon>Stylonematales</taxon>
        <taxon>Stylonemataceae</taxon>
        <taxon>Rhodosorus</taxon>
    </lineage>
</organism>
<name>A0AAV8UP65_9RHOD</name>
<evidence type="ECO:0000313" key="9">
    <source>
        <dbReference type="EMBL" id="KAJ8902888.1"/>
    </source>
</evidence>
<feature type="domain" description="GATA-type" evidence="8">
    <location>
        <begin position="6"/>
        <end position="42"/>
    </location>
</feature>